<name>A0A8S1A8V9_ARCPL</name>
<reference evidence="5 6" key="1">
    <citation type="submission" date="2020-04" db="EMBL/GenBank/DDBJ databases">
        <authorList>
            <person name="Wallbank WR R."/>
            <person name="Pardo Diaz C."/>
            <person name="Kozak K."/>
            <person name="Martin S."/>
            <person name="Jiggins C."/>
            <person name="Moest M."/>
            <person name="Warren A I."/>
            <person name="Byers J.R.P. K."/>
            <person name="Montejo-Kovacevich G."/>
            <person name="Yen C E."/>
        </authorList>
    </citation>
    <scope>NUCLEOTIDE SEQUENCE [LARGE SCALE GENOMIC DNA]</scope>
</reference>
<dbReference type="GO" id="GO:0015031">
    <property type="term" value="P:protein transport"/>
    <property type="evidence" value="ECO:0007669"/>
    <property type="project" value="TreeGrafter"/>
</dbReference>
<evidence type="ECO:0000259" key="4">
    <source>
        <dbReference type="SMART" id="SM01017"/>
    </source>
</evidence>
<dbReference type="SUPFAM" id="SSF81296">
    <property type="entry name" value="E set domains"/>
    <property type="match status" value="1"/>
</dbReference>
<organism evidence="5 6">
    <name type="scientific">Arctia plantaginis</name>
    <name type="common">Wood tiger moth</name>
    <name type="synonym">Phalaena plantaginis</name>
    <dbReference type="NCBI Taxonomy" id="874455"/>
    <lineage>
        <taxon>Eukaryota</taxon>
        <taxon>Metazoa</taxon>
        <taxon>Ecdysozoa</taxon>
        <taxon>Arthropoda</taxon>
        <taxon>Hexapoda</taxon>
        <taxon>Insecta</taxon>
        <taxon>Pterygota</taxon>
        <taxon>Neoptera</taxon>
        <taxon>Endopterygota</taxon>
        <taxon>Lepidoptera</taxon>
        <taxon>Glossata</taxon>
        <taxon>Ditrysia</taxon>
        <taxon>Noctuoidea</taxon>
        <taxon>Erebidae</taxon>
        <taxon>Arctiinae</taxon>
        <taxon>Arctia</taxon>
    </lineage>
</organism>
<dbReference type="OrthoDB" id="6617264at2759"/>
<feature type="domain" description="Arrestin C-terminal-like" evidence="4">
    <location>
        <begin position="173"/>
        <end position="308"/>
    </location>
</feature>
<dbReference type="InterPro" id="IPR014752">
    <property type="entry name" value="Arrestin-like_C"/>
</dbReference>
<gene>
    <name evidence="5" type="ORF">APLA_LOCUS10189</name>
</gene>
<evidence type="ECO:0000256" key="1">
    <source>
        <dbReference type="ARBA" id="ARBA00005298"/>
    </source>
</evidence>
<sequence length="353" mass="40079">MGIFCEISLFKPSDGVYKPGQTVSGVIKYNVDEPMEVDKVIMTLKGIGRIVLTSNPGKHESNFVSEESYVDIDTIIIDEHKEIAVGLYQIKFNYNLPQILPSSLKFFKYFPGYKVKCSIKYYIRIKFEKPGLFVFNNHFRKTIQVKSEVAPRLSREPVIYGETKNLTHLFSFSDSIVNIKATILNSAVPVGGKFEVHYEVQNNSQVVIKSIIVKLVEAYTFKAKGYHKVKYEEDIPGTETRTSSIECEDTLNNSIVVTAPSHIFSLSNAKIVARDFMIKIIAQLPLPHRNAVVSIPVQVGIFEENVDLKSCQQMSECVTYDDPPPSYWEAMGHTKKEDHSSDDEADEEKRRFL</sequence>
<dbReference type="SMART" id="SM01017">
    <property type="entry name" value="Arrestin_C"/>
    <property type="match status" value="1"/>
</dbReference>
<dbReference type="AlphaFoldDB" id="A0A8S1A8V9"/>
<evidence type="ECO:0000256" key="2">
    <source>
        <dbReference type="ARBA" id="ARBA00022606"/>
    </source>
</evidence>
<dbReference type="Pfam" id="PF02752">
    <property type="entry name" value="Arrestin_C"/>
    <property type="match status" value="1"/>
</dbReference>
<protein>
    <recommendedName>
        <fullName evidence="4">Arrestin C-terminal-like domain-containing protein</fullName>
    </recommendedName>
</protein>
<feature type="region of interest" description="Disordered" evidence="3">
    <location>
        <begin position="323"/>
        <end position="353"/>
    </location>
</feature>
<evidence type="ECO:0000313" key="5">
    <source>
        <dbReference type="EMBL" id="CAB3243010.1"/>
    </source>
</evidence>
<evidence type="ECO:0000313" key="6">
    <source>
        <dbReference type="Proteomes" id="UP000494256"/>
    </source>
</evidence>
<dbReference type="Proteomes" id="UP000494256">
    <property type="component" value="Unassembled WGS sequence"/>
</dbReference>
<dbReference type="InterPro" id="IPR014756">
    <property type="entry name" value="Ig_E-set"/>
</dbReference>
<accession>A0A8S1A8V9</accession>
<dbReference type="PANTHER" id="PTHR11188">
    <property type="entry name" value="ARRESTIN DOMAIN CONTAINING PROTEIN"/>
    <property type="match status" value="1"/>
</dbReference>
<evidence type="ECO:0000256" key="3">
    <source>
        <dbReference type="SAM" id="MobiDB-lite"/>
    </source>
</evidence>
<dbReference type="Pfam" id="PF00339">
    <property type="entry name" value="Arrestin_N"/>
    <property type="match status" value="1"/>
</dbReference>
<dbReference type="InterPro" id="IPR050357">
    <property type="entry name" value="Arrestin_domain-protein"/>
</dbReference>
<dbReference type="GO" id="GO:0005737">
    <property type="term" value="C:cytoplasm"/>
    <property type="evidence" value="ECO:0007669"/>
    <property type="project" value="TreeGrafter"/>
</dbReference>
<dbReference type="InterPro" id="IPR011022">
    <property type="entry name" value="Arrestin_C-like"/>
</dbReference>
<dbReference type="InterPro" id="IPR011021">
    <property type="entry name" value="Arrestin-like_N"/>
</dbReference>
<dbReference type="Gene3D" id="2.60.40.640">
    <property type="match status" value="2"/>
</dbReference>
<dbReference type="PANTHER" id="PTHR11188:SF176">
    <property type="entry name" value="ARRESTIN DOMAIN-CONTAINING PROTEIN 1"/>
    <property type="match status" value="1"/>
</dbReference>
<proteinExistence type="inferred from homology"/>
<dbReference type="EMBL" id="CADEBD010000314">
    <property type="protein sequence ID" value="CAB3243010.1"/>
    <property type="molecule type" value="Genomic_DNA"/>
</dbReference>
<keyword evidence="2" id="KW-0716">Sensory transduction</keyword>
<comment type="similarity">
    <text evidence="1">Belongs to the arrestin family.</text>
</comment>
<comment type="caution">
    <text evidence="5">The sequence shown here is derived from an EMBL/GenBank/DDBJ whole genome shotgun (WGS) entry which is preliminary data.</text>
</comment>